<proteinExistence type="predicted"/>
<gene>
    <name evidence="1" type="ORF">LCGC14_0619380</name>
</gene>
<reference evidence="1" key="1">
    <citation type="journal article" date="2015" name="Nature">
        <title>Complex archaea that bridge the gap between prokaryotes and eukaryotes.</title>
        <authorList>
            <person name="Spang A."/>
            <person name="Saw J.H."/>
            <person name="Jorgensen S.L."/>
            <person name="Zaremba-Niedzwiedzka K."/>
            <person name="Martijn J."/>
            <person name="Lind A.E."/>
            <person name="van Eijk R."/>
            <person name="Schleper C."/>
            <person name="Guy L."/>
            <person name="Ettema T.J."/>
        </authorList>
    </citation>
    <scope>NUCLEOTIDE SEQUENCE</scope>
</reference>
<protein>
    <submittedName>
        <fullName evidence="1">Uncharacterized protein</fullName>
    </submittedName>
</protein>
<dbReference type="AlphaFoldDB" id="A0A0F9TRP2"/>
<evidence type="ECO:0000313" key="1">
    <source>
        <dbReference type="EMBL" id="KKN51761.1"/>
    </source>
</evidence>
<comment type="caution">
    <text evidence="1">The sequence shown here is derived from an EMBL/GenBank/DDBJ whole genome shotgun (WGS) entry which is preliminary data.</text>
</comment>
<accession>A0A0F9TRP2</accession>
<dbReference type="EMBL" id="LAZR01001049">
    <property type="protein sequence ID" value="KKN51761.1"/>
    <property type="molecule type" value="Genomic_DNA"/>
</dbReference>
<name>A0A0F9TRP2_9ZZZZ</name>
<organism evidence="1">
    <name type="scientific">marine sediment metagenome</name>
    <dbReference type="NCBI Taxonomy" id="412755"/>
    <lineage>
        <taxon>unclassified sequences</taxon>
        <taxon>metagenomes</taxon>
        <taxon>ecological metagenomes</taxon>
    </lineage>
</organism>
<sequence>MARKIKDNGNELKYKSGYTEVAFEEKDGFVMIHSAGCSMSFSHQQATHIGCWLQDAGYHIRQMMGIEQ</sequence>